<dbReference type="RefSeq" id="XP_024397378.1">
    <property type="nucleotide sequence ID" value="XM_024541610.2"/>
</dbReference>
<gene>
    <name evidence="11" type="primary">LOC112292790</name>
    <name evidence="10" type="ORF">PHYPA_002305</name>
</gene>
<evidence type="ECO:0000313" key="10">
    <source>
        <dbReference type="EMBL" id="PNR59514.1"/>
    </source>
</evidence>
<dbReference type="GeneID" id="112292790"/>
<proteinExistence type="inferred from homology"/>
<comment type="similarity">
    <text evidence="1">Belongs to the peptidase C1 family.</text>
</comment>
<dbReference type="PROSITE" id="PS00639">
    <property type="entry name" value="THIOL_PROTEASE_HIS"/>
    <property type="match status" value="1"/>
</dbReference>
<dbReference type="EnsemblPlants" id="Pp3c2_6240V3.2">
    <property type="protein sequence ID" value="Pp3c2_6240V3.2"/>
    <property type="gene ID" value="Pp3c2_6240"/>
</dbReference>
<dbReference type="Gramene" id="Pp3c2_6240V3.2">
    <property type="protein sequence ID" value="Pp3c2_6240V3.2"/>
    <property type="gene ID" value="Pp3c2_6240"/>
</dbReference>
<sequence>MAYERMGKLDLSLLLMLCALFFAVQAGRLEPELLGNNRLIHQQALVDKVNAHPGATWTAGFNERFAKHTIEHLKKMCGAILTPANKLEPSIETISHKHKKLYLPKEFDARKQWSHCPTIGDILDQGHCGSCWAFGAVESLTDRFCIHLNESVSLSENDLLACCGFECGYGCEGGYPIRAWKYFKHSGVVTNKCDPYFDQKGCAHPGCYPTYETPKCEKQCVDDEFWVQSKHLGVNAYEMSMEPEDLMAELYTNGPVEVAFEVYEDFAHYKTGVYKHLFGGFMGGHAVKLIGWGTTDDGVDYWTIVNSWNTNWGEDGLFRIVRGNDECGIESNAVAGLPSRKGLHSAM</sequence>
<evidence type="ECO:0000256" key="6">
    <source>
        <dbReference type="ARBA" id="ARBA00023157"/>
    </source>
</evidence>
<dbReference type="Pfam" id="PF08127">
    <property type="entry name" value="Propeptide_C1"/>
    <property type="match status" value="1"/>
</dbReference>
<dbReference type="Pfam" id="PF00112">
    <property type="entry name" value="Peptidase_C1"/>
    <property type="match status" value="1"/>
</dbReference>
<reference evidence="11" key="3">
    <citation type="submission" date="2020-12" db="UniProtKB">
        <authorList>
            <consortium name="EnsemblPlants"/>
        </authorList>
    </citation>
    <scope>IDENTIFICATION</scope>
</reference>
<dbReference type="FunCoup" id="A0A2K1L0G2">
    <property type="interactions" value="2541"/>
</dbReference>
<dbReference type="STRING" id="3218.A0A2K1L0G2"/>
<evidence type="ECO:0000259" key="9">
    <source>
        <dbReference type="SMART" id="SM00645"/>
    </source>
</evidence>
<keyword evidence="6" id="KW-1015">Disulfide bond</keyword>
<keyword evidence="7" id="KW-0325">Glycoprotein</keyword>
<dbReference type="PROSITE" id="PS00139">
    <property type="entry name" value="THIOL_PROTEASE_CYS"/>
    <property type="match status" value="1"/>
</dbReference>
<dbReference type="InterPro" id="IPR000668">
    <property type="entry name" value="Peptidase_C1A_C"/>
</dbReference>
<evidence type="ECO:0000256" key="1">
    <source>
        <dbReference type="ARBA" id="ARBA00008455"/>
    </source>
</evidence>
<dbReference type="Proteomes" id="UP000006727">
    <property type="component" value="Chromosome 2"/>
</dbReference>
<dbReference type="InterPro" id="IPR013128">
    <property type="entry name" value="Peptidase_C1A"/>
</dbReference>
<keyword evidence="3 8" id="KW-0732">Signal</keyword>
<feature type="signal peptide" evidence="8">
    <location>
        <begin position="1"/>
        <end position="26"/>
    </location>
</feature>
<dbReference type="InterPro" id="IPR000169">
    <property type="entry name" value="Pept_cys_AS"/>
</dbReference>
<keyword evidence="2" id="KW-0645">Protease</keyword>
<dbReference type="GO" id="GO:0005615">
    <property type="term" value="C:extracellular space"/>
    <property type="evidence" value="ECO:0000318"/>
    <property type="project" value="GO_Central"/>
</dbReference>
<dbReference type="EMBL" id="ABEU02000002">
    <property type="protein sequence ID" value="PNR59514.1"/>
    <property type="molecule type" value="Genomic_DNA"/>
</dbReference>
<dbReference type="GO" id="GO:0005764">
    <property type="term" value="C:lysosome"/>
    <property type="evidence" value="ECO:0000318"/>
    <property type="project" value="GO_Central"/>
</dbReference>
<dbReference type="SMR" id="A0A2K1L0G2"/>
<evidence type="ECO:0000256" key="8">
    <source>
        <dbReference type="SAM" id="SignalP"/>
    </source>
</evidence>
<dbReference type="SMART" id="SM00645">
    <property type="entry name" value="Pept_C1"/>
    <property type="match status" value="1"/>
</dbReference>
<dbReference type="Gramene" id="Pp3c2_6240V3.1">
    <property type="protein sequence ID" value="Pp3c2_6240V3.1"/>
    <property type="gene ID" value="Pp3c2_6240"/>
</dbReference>
<evidence type="ECO:0000313" key="12">
    <source>
        <dbReference type="Proteomes" id="UP000006727"/>
    </source>
</evidence>
<feature type="domain" description="Peptidase C1A papain C-terminal" evidence="9">
    <location>
        <begin position="103"/>
        <end position="337"/>
    </location>
</feature>
<dbReference type="EnsemblPlants" id="Pp3c2_6240V3.1">
    <property type="protein sequence ID" value="Pp3c2_6240V3.1"/>
    <property type="gene ID" value="Pp3c2_6240"/>
</dbReference>
<keyword evidence="5" id="KW-0788">Thiol protease</keyword>
<dbReference type="CDD" id="cd02620">
    <property type="entry name" value="Peptidase_C1A_CathepsinB"/>
    <property type="match status" value="1"/>
</dbReference>
<dbReference type="InterPro" id="IPR038765">
    <property type="entry name" value="Papain-like_cys_pep_sf"/>
</dbReference>
<evidence type="ECO:0000256" key="5">
    <source>
        <dbReference type="ARBA" id="ARBA00022807"/>
    </source>
</evidence>
<evidence type="ECO:0000256" key="2">
    <source>
        <dbReference type="ARBA" id="ARBA00022670"/>
    </source>
</evidence>
<reference evidence="10 12" key="1">
    <citation type="journal article" date="2008" name="Science">
        <title>The Physcomitrella genome reveals evolutionary insights into the conquest of land by plants.</title>
        <authorList>
            <person name="Rensing S."/>
            <person name="Lang D."/>
            <person name="Zimmer A."/>
            <person name="Terry A."/>
            <person name="Salamov A."/>
            <person name="Shapiro H."/>
            <person name="Nishiyama T."/>
            <person name="Perroud P.-F."/>
            <person name="Lindquist E."/>
            <person name="Kamisugi Y."/>
            <person name="Tanahashi T."/>
            <person name="Sakakibara K."/>
            <person name="Fujita T."/>
            <person name="Oishi K."/>
            <person name="Shin-I T."/>
            <person name="Kuroki Y."/>
            <person name="Toyoda A."/>
            <person name="Suzuki Y."/>
            <person name="Hashimoto A."/>
            <person name="Yamaguchi K."/>
            <person name="Sugano A."/>
            <person name="Kohara Y."/>
            <person name="Fujiyama A."/>
            <person name="Anterola A."/>
            <person name="Aoki S."/>
            <person name="Ashton N."/>
            <person name="Barbazuk W.B."/>
            <person name="Barker E."/>
            <person name="Bennetzen J."/>
            <person name="Bezanilla M."/>
            <person name="Blankenship R."/>
            <person name="Cho S.H."/>
            <person name="Dutcher S."/>
            <person name="Estelle M."/>
            <person name="Fawcett J.A."/>
            <person name="Gundlach H."/>
            <person name="Hanada K."/>
            <person name="Heyl A."/>
            <person name="Hicks K.A."/>
            <person name="Hugh J."/>
            <person name="Lohr M."/>
            <person name="Mayer K."/>
            <person name="Melkozernov A."/>
            <person name="Murata T."/>
            <person name="Nelson D."/>
            <person name="Pils B."/>
            <person name="Prigge M."/>
            <person name="Reiss B."/>
            <person name="Renner T."/>
            <person name="Rombauts S."/>
            <person name="Rushton P."/>
            <person name="Sanderfoot A."/>
            <person name="Schween G."/>
            <person name="Shiu S.-H."/>
            <person name="Stueber K."/>
            <person name="Theodoulou F.L."/>
            <person name="Tu H."/>
            <person name="Van de Peer Y."/>
            <person name="Verrier P.J."/>
            <person name="Waters E."/>
            <person name="Wood A."/>
            <person name="Yang L."/>
            <person name="Cove D."/>
            <person name="Cuming A."/>
            <person name="Hasebe M."/>
            <person name="Lucas S."/>
            <person name="Mishler D.B."/>
            <person name="Reski R."/>
            <person name="Grigoriev I."/>
            <person name="Quatrano R.S."/>
            <person name="Boore J.L."/>
        </authorList>
    </citation>
    <scope>NUCLEOTIDE SEQUENCE [LARGE SCALE GENOMIC DNA]</scope>
    <source>
        <strain evidence="11 12">cv. Gransden 2004</strain>
    </source>
</reference>
<dbReference type="OrthoDB" id="190265at2759"/>
<dbReference type="InterPro" id="IPR012599">
    <property type="entry name" value="Propeptide_C1A"/>
</dbReference>
<reference evidence="10 12" key="2">
    <citation type="journal article" date="2018" name="Plant J.">
        <title>The Physcomitrella patens chromosome-scale assembly reveals moss genome structure and evolution.</title>
        <authorList>
            <person name="Lang D."/>
            <person name="Ullrich K.K."/>
            <person name="Murat F."/>
            <person name="Fuchs J."/>
            <person name="Jenkins J."/>
            <person name="Haas F.B."/>
            <person name="Piednoel M."/>
            <person name="Gundlach H."/>
            <person name="Van Bel M."/>
            <person name="Meyberg R."/>
            <person name="Vives C."/>
            <person name="Morata J."/>
            <person name="Symeonidi A."/>
            <person name="Hiss M."/>
            <person name="Muchero W."/>
            <person name="Kamisugi Y."/>
            <person name="Saleh O."/>
            <person name="Blanc G."/>
            <person name="Decker E.L."/>
            <person name="van Gessel N."/>
            <person name="Grimwood J."/>
            <person name="Hayes R.D."/>
            <person name="Graham S.W."/>
            <person name="Gunter L.E."/>
            <person name="McDaniel S.F."/>
            <person name="Hoernstein S.N.W."/>
            <person name="Larsson A."/>
            <person name="Li F.W."/>
            <person name="Perroud P.F."/>
            <person name="Phillips J."/>
            <person name="Ranjan P."/>
            <person name="Rokshar D.S."/>
            <person name="Rothfels C.J."/>
            <person name="Schneider L."/>
            <person name="Shu S."/>
            <person name="Stevenson D.W."/>
            <person name="Thummler F."/>
            <person name="Tillich M."/>
            <person name="Villarreal Aguilar J.C."/>
            <person name="Widiez T."/>
            <person name="Wong G.K."/>
            <person name="Wymore A."/>
            <person name="Zhang Y."/>
            <person name="Zimmer A.D."/>
            <person name="Quatrano R.S."/>
            <person name="Mayer K.F.X."/>
            <person name="Goodstein D."/>
            <person name="Casacuberta J.M."/>
            <person name="Vandepoele K."/>
            <person name="Reski R."/>
            <person name="Cuming A.C."/>
            <person name="Tuskan G.A."/>
            <person name="Maumus F."/>
            <person name="Salse J."/>
            <person name="Schmutz J."/>
            <person name="Rensing S.A."/>
        </authorList>
    </citation>
    <scope>NUCLEOTIDE SEQUENCE [LARGE SCALE GENOMIC DNA]</scope>
    <source>
        <strain evidence="11 12">cv. Gransden 2004</strain>
    </source>
</reference>
<evidence type="ECO:0000256" key="3">
    <source>
        <dbReference type="ARBA" id="ARBA00022729"/>
    </source>
</evidence>
<protein>
    <recommendedName>
        <fullName evidence="9">Peptidase C1A papain C-terminal domain-containing protein</fullName>
    </recommendedName>
</protein>
<dbReference type="FunFam" id="3.90.70.10:FF:000081">
    <property type="entry name" value="cathepsin B-like protease 2"/>
    <property type="match status" value="1"/>
</dbReference>
<evidence type="ECO:0000256" key="7">
    <source>
        <dbReference type="ARBA" id="ARBA00023180"/>
    </source>
</evidence>
<dbReference type="SUPFAM" id="SSF54001">
    <property type="entry name" value="Cysteine proteinases"/>
    <property type="match status" value="1"/>
</dbReference>
<dbReference type="AlphaFoldDB" id="A0A2K1L0G2"/>
<evidence type="ECO:0000256" key="4">
    <source>
        <dbReference type="ARBA" id="ARBA00022801"/>
    </source>
</evidence>
<keyword evidence="12" id="KW-1185">Reference proteome</keyword>
<dbReference type="PaxDb" id="3218-PP1S7_406V6.1"/>
<dbReference type="Gene3D" id="3.90.70.10">
    <property type="entry name" value="Cysteine proteinases"/>
    <property type="match status" value="1"/>
</dbReference>
<organism evidence="10">
    <name type="scientific">Physcomitrium patens</name>
    <name type="common">Spreading-leaved earth moss</name>
    <name type="synonym">Physcomitrella patens</name>
    <dbReference type="NCBI Taxonomy" id="3218"/>
    <lineage>
        <taxon>Eukaryota</taxon>
        <taxon>Viridiplantae</taxon>
        <taxon>Streptophyta</taxon>
        <taxon>Embryophyta</taxon>
        <taxon>Bryophyta</taxon>
        <taxon>Bryophytina</taxon>
        <taxon>Bryopsida</taxon>
        <taxon>Funariidae</taxon>
        <taxon>Funariales</taxon>
        <taxon>Funariaceae</taxon>
        <taxon>Physcomitrium</taxon>
    </lineage>
</organism>
<dbReference type="GO" id="GO:0004197">
    <property type="term" value="F:cysteine-type endopeptidase activity"/>
    <property type="evidence" value="ECO:0000318"/>
    <property type="project" value="GO_Central"/>
</dbReference>
<dbReference type="PANTHER" id="PTHR12411">
    <property type="entry name" value="CYSTEINE PROTEASE FAMILY C1-RELATED"/>
    <property type="match status" value="1"/>
</dbReference>
<dbReference type="InterPro" id="IPR025660">
    <property type="entry name" value="Pept_his_AS"/>
</dbReference>
<evidence type="ECO:0000313" key="11">
    <source>
        <dbReference type="EnsemblPlants" id="Pp3c2_6240V3.1"/>
    </source>
</evidence>
<keyword evidence="4" id="KW-0378">Hydrolase</keyword>
<dbReference type="OMA" id="DEKIPYW"/>
<name>A0A2K1L0G2_PHYPA</name>
<dbReference type="GO" id="GO:0051603">
    <property type="term" value="P:proteolysis involved in protein catabolic process"/>
    <property type="evidence" value="ECO:0000318"/>
    <property type="project" value="GO_Central"/>
</dbReference>
<dbReference type="PRINTS" id="PR00705">
    <property type="entry name" value="PAPAIN"/>
</dbReference>
<accession>A0A2K1L0G2</accession>
<feature type="chain" id="PRO_5043158382" description="Peptidase C1A papain C-terminal domain-containing protein" evidence="8">
    <location>
        <begin position="27"/>
        <end position="347"/>
    </location>
</feature>
<dbReference type="KEGG" id="ppp:112292790"/>